<protein>
    <submittedName>
        <fullName evidence="2">Uncharacterized protein</fullName>
    </submittedName>
</protein>
<reference evidence="2 3" key="1">
    <citation type="journal article" date="2019" name="Sci. Rep.">
        <title>Orb-weaving spider Araneus ventricosus genome elucidates the spidroin gene catalogue.</title>
        <authorList>
            <person name="Kono N."/>
            <person name="Nakamura H."/>
            <person name="Ohtoshi R."/>
            <person name="Moran D.A.P."/>
            <person name="Shinohara A."/>
            <person name="Yoshida Y."/>
            <person name="Fujiwara M."/>
            <person name="Mori M."/>
            <person name="Tomita M."/>
            <person name="Arakawa K."/>
        </authorList>
    </citation>
    <scope>NUCLEOTIDE SEQUENCE [LARGE SCALE GENOMIC DNA]</scope>
</reference>
<accession>A0A4Y2V3I5</accession>
<sequence>MTSNIQTYRFLVDGVCPKFERNLQIMCKDHRPNFIPVALIVFELSCSQKDTHIPKLFFPDSGRSKTWRFVNISSSNFLTITILSLCILRTRESKKCDDASRARKISFKTSGNSDVYDAEFSRVAARDDHSAIRGVRARAVLWPTAHDRNVDVPGSGILEDA</sequence>
<gene>
    <name evidence="2" type="ORF">AVEN_272937_1</name>
    <name evidence="1" type="ORF">AVEN_36579_1</name>
</gene>
<evidence type="ECO:0000313" key="1">
    <source>
        <dbReference type="EMBL" id="GBO18933.1"/>
    </source>
</evidence>
<dbReference type="EMBL" id="BGPR01042517">
    <property type="protein sequence ID" value="GBO18933.1"/>
    <property type="molecule type" value="Genomic_DNA"/>
</dbReference>
<name>A0A4Y2V3I5_ARAVE</name>
<organism evidence="2 3">
    <name type="scientific">Araneus ventricosus</name>
    <name type="common">Orbweaver spider</name>
    <name type="synonym">Epeira ventricosa</name>
    <dbReference type="NCBI Taxonomy" id="182803"/>
    <lineage>
        <taxon>Eukaryota</taxon>
        <taxon>Metazoa</taxon>
        <taxon>Ecdysozoa</taxon>
        <taxon>Arthropoda</taxon>
        <taxon>Chelicerata</taxon>
        <taxon>Arachnida</taxon>
        <taxon>Araneae</taxon>
        <taxon>Araneomorphae</taxon>
        <taxon>Entelegynae</taxon>
        <taxon>Araneoidea</taxon>
        <taxon>Araneidae</taxon>
        <taxon>Araneus</taxon>
    </lineage>
</organism>
<dbReference type="AlphaFoldDB" id="A0A4Y2V3I5"/>
<dbReference type="Proteomes" id="UP000499080">
    <property type="component" value="Unassembled WGS sequence"/>
</dbReference>
<comment type="caution">
    <text evidence="2">The sequence shown here is derived from an EMBL/GenBank/DDBJ whole genome shotgun (WGS) entry which is preliminary data.</text>
</comment>
<evidence type="ECO:0000313" key="2">
    <source>
        <dbReference type="EMBL" id="GBO19072.1"/>
    </source>
</evidence>
<evidence type="ECO:0000313" key="3">
    <source>
        <dbReference type="Proteomes" id="UP000499080"/>
    </source>
</evidence>
<keyword evidence="3" id="KW-1185">Reference proteome</keyword>
<dbReference type="EMBL" id="BGPR01042611">
    <property type="protein sequence ID" value="GBO19072.1"/>
    <property type="molecule type" value="Genomic_DNA"/>
</dbReference>
<proteinExistence type="predicted"/>